<gene>
    <name evidence="1" type="ORF">LCGC14_0963230</name>
</gene>
<comment type="caution">
    <text evidence="1">The sequence shown here is derived from an EMBL/GenBank/DDBJ whole genome shotgun (WGS) entry which is preliminary data.</text>
</comment>
<proteinExistence type="predicted"/>
<reference evidence="1" key="1">
    <citation type="journal article" date="2015" name="Nature">
        <title>Complex archaea that bridge the gap between prokaryotes and eukaryotes.</title>
        <authorList>
            <person name="Spang A."/>
            <person name="Saw J.H."/>
            <person name="Jorgensen S.L."/>
            <person name="Zaremba-Niedzwiedzka K."/>
            <person name="Martijn J."/>
            <person name="Lind A.E."/>
            <person name="van Eijk R."/>
            <person name="Schleper C."/>
            <person name="Guy L."/>
            <person name="Ettema T.J."/>
        </authorList>
    </citation>
    <scope>NUCLEOTIDE SEQUENCE</scope>
</reference>
<protein>
    <submittedName>
        <fullName evidence="1">Uncharacterized protein</fullName>
    </submittedName>
</protein>
<dbReference type="AlphaFoldDB" id="A0A0F9NDW7"/>
<accession>A0A0F9NDW7</accession>
<sequence>MAIESKFANNHTPLVSEDISNDYLVVIPVDRIIEYSIDEFKPEMRLFAERQIASYQKRVDNLQALNHLEMKPEYIKRINMLILIERGELER</sequence>
<organism evidence="1">
    <name type="scientific">marine sediment metagenome</name>
    <dbReference type="NCBI Taxonomy" id="412755"/>
    <lineage>
        <taxon>unclassified sequences</taxon>
        <taxon>metagenomes</taxon>
        <taxon>ecological metagenomes</taxon>
    </lineage>
</organism>
<dbReference type="EMBL" id="LAZR01003498">
    <property type="protein sequence ID" value="KKN17690.1"/>
    <property type="molecule type" value="Genomic_DNA"/>
</dbReference>
<evidence type="ECO:0000313" key="1">
    <source>
        <dbReference type="EMBL" id="KKN17690.1"/>
    </source>
</evidence>
<name>A0A0F9NDW7_9ZZZZ</name>